<sequence>MKTSIRAGRIWEDHPANPLGGRCPIERPKIENIDVAVGEPNHIPQLHLQLQPLLNSKAEAYKATD</sequence>
<evidence type="ECO:0000256" key="1">
    <source>
        <dbReference type="SAM" id="MobiDB-lite"/>
    </source>
</evidence>
<reference evidence="2 3" key="1">
    <citation type="submission" date="2015-02" db="EMBL/GenBank/DDBJ databases">
        <authorList>
            <person name="Slaby B."/>
            <person name="Hentschel U."/>
        </authorList>
    </citation>
    <scope>NUCLEOTIDE SEQUENCE [LARGE SCALE GENOMIC DNA]</scope>
    <source>
        <strain evidence="2">15L</strain>
    </source>
</reference>
<gene>
    <name evidence="2" type="ORF">TQ37_07530</name>
</gene>
<evidence type="ECO:0000313" key="3">
    <source>
        <dbReference type="Proteomes" id="UP000035037"/>
    </source>
</evidence>
<evidence type="ECO:0000313" key="2">
    <source>
        <dbReference type="EMBL" id="KKZ11222.1"/>
    </source>
</evidence>
<accession>A0A0G8ATX4</accession>
<dbReference type="EMBL" id="JYFQ01000149">
    <property type="protein sequence ID" value="KKZ11222.1"/>
    <property type="molecule type" value="Genomic_DNA"/>
</dbReference>
<name>A0A0G8ATX4_9SYNE</name>
<dbReference type="AlphaFoldDB" id="A0A0G8ATX4"/>
<proteinExistence type="predicted"/>
<protein>
    <submittedName>
        <fullName evidence="2">Uncharacterized protein</fullName>
    </submittedName>
</protein>
<dbReference type="Proteomes" id="UP000035037">
    <property type="component" value="Unassembled WGS sequence"/>
</dbReference>
<dbReference type="PATRIC" id="fig|1608419.3.peg.634"/>
<comment type="caution">
    <text evidence="2">The sequence shown here is derived from an EMBL/GenBank/DDBJ whole genome shotgun (WGS) entry which is preliminary data.</text>
</comment>
<feature type="region of interest" description="Disordered" evidence="1">
    <location>
        <begin position="1"/>
        <end position="23"/>
    </location>
</feature>
<reference evidence="2 3" key="2">
    <citation type="submission" date="2015-05" db="EMBL/GenBank/DDBJ databases">
        <title>Lifestyle Evolution in Cyanobacterial Symbionts of Sponges.</title>
        <authorList>
            <person name="Burgsdorf I."/>
            <person name="Slaby B.M."/>
            <person name="Handley K.M."/>
            <person name="Haber M."/>
            <person name="Blom J."/>
            <person name="Marshall C.W."/>
            <person name="Gilbert J.A."/>
            <person name="Hentschel U."/>
            <person name="Steindler L."/>
        </authorList>
    </citation>
    <scope>NUCLEOTIDE SEQUENCE [LARGE SCALE GENOMIC DNA]</scope>
    <source>
        <strain evidence="2">15L</strain>
    </source>
</reference>
<organism evidence="2 3">
    <name type="scientific">Candidatus Synechococcus spongiarum 15L</name>
    <dbReference type="NCBI Taxonomy" id="1608419"/>
    <lineage>
        <taxon>Bacteria</taxon>
        <taxon>Bacillati</taxon>
        <taxon>Cyanobacteriota</taxon>
        <taxon>Cyanophyceae</taxon>
        <taxon>Synechococcales</taxon>
        <taxon>Synechococcaceae</taxon>
        <taxon>Synechococcus</taxon>
    </lineage>
</organism>